<organism evidence="10 11">
    <name type="scientific">Phlebotomus papatasi</name>
    <name type="common">Sandfly</name>
    <dbReference type="NCBI Taxonomy" id="29031"/>
    <lineage>
        <taxon>Eukaryota</taxon>
        <taxon>Metazoa</taxon>
        <taxon>Ecdysozoa</taxon>
        <taxon>Arthropoda</taxon>
        <taxon>Hexapoda</taxon>
        <taxon>Insecta</taxon>
        <taxon>Pterygota</taxon>
        <taxon>Neoptera</taxon>
        <taxon>Endopterygota</taxon>
        <taxon>Diptera</taxon>
        <taxon>Nematocera</taxon>
        <taxon>Psychodoidea</taxon>
        <taxon>Psychodidae</taxon>
        <taxon>Phlebotomus</taxon>
        <taxon>Phlebotomus</taxon>
    </lineage>
</organism>
<keyword evidence="4" id="KW-0732">Signal</keyword>
<reference evidence="10" key="1">
    <citation type="submission" date="2022-08" db="UniProtKB">
        <authorList>
            <consortium name="EnsemblMetazoa"/>
        </authorList>
    </citation>
    <scope>IDENTIFICATION</scope>
    <source>
        <strain evidence="10">Israel</strain>
    </source>
</reference>
<dbReference type="VEuPathDB" id="VectorBase:PPAI006550"/>
<dbReference type="PROSITE" id="PS00134">
    <property type="entry name" value="TRYPSIN_HIS"/>
    <property type="match status" value="1"/>
</dbReference>
<evidence type="ECO:0000256" key="9">
    <source>
        <dbReference type="ARBA" id="ARBA00024195"/>
    </source>
</evidence>
<dbReference type="EnsemblMetazoa" id="PPAI006550-RA">
    <property type="protein sequence ID" value="PPAI006550-PA"/>
    <property type="gene ID" value="PPAI006550"/>
</dbReference>
<evidence type="ECO:0000313" key="10">
    <source>
        <dbReference type="EnsemblMetazoa" id="PPAI006550-PA"/>
    </source>
</evidence>
<dbReference type="Gene3D" id="2.40.10.10">
    <property type="entry name" value="Trypsin-like serine proteases"/>
    <property type="match status" value="1"/>
</dbReference>
<dbReference type="InterPro" id="IPR018114">
    <property type="entry name" value="TRYPSIN_HIS"/>
</dbReference>
<dbReference type="FunFam" id="2.40.10.10:FF:000146">
    <property type="entry name" value="Serine protease 53"/>
    <property type="match status" value="1"/>
</dbReference>
<keyword evidence="7" id="KW-0865">Zymogen</keyword>
<dbReference type="PROSITE" id="PS00135">
    <property type="entry name" value="TRYPSIN_SER"/>
    <property type="match status" value="1"/>
</dbReference>
<dbReference type="SUPFAM" id="SSF50494">
    <property type="entry name" value="Trypsin-like serine proteases"/>
    <property type="match status" value="1"/>
</dbReference>
<dbReference type="InterPro" id="IPR043504">
    <property type="entry name" value="Peptidase_S1_PA_chymotrypsin"/>
</dbReference>
<keyword evidence="11" id="KW-1185">Reference proteome</keyword>
<evidence type="ECO:0000313" key="11">
    <source>
        <dbReference type="Proteomes" id="UP000092462"/>
    </source>
</evidence>
<evidence type="ECO:0000256" key="8">
    <source>
        <dbReference type="ARBA" id="ARBA00023157"/>
    </source>
</evidence>
<keyword evidence="2" id="KW-0964">Secreted</keyword>
<dbReference type="SMART" id="SM00020">
    <property type="entry name" value="Tryp_SPc"/>
    <property type="match status" value="1"/>
</dbReference>
<dbReference type="InterPro" id="IPR001314">
    <property type="entry name" value="Peptidase_S1A"/>
</dbReference>
<dbReference type="GO" id="GO:0004252">
    <property type="term" value="F:serine-type endopeptidase activity"/>
    <property type="evidence" value="ECO:0007669"/>
    <property type="project" value="InterPro"/>
</dbReference>
<dbReference type="PRINTS" id="PR00722">
    <property type="entry name" value="CHYMOTRYPSIN"/>
</dbReference>
<evidence type="ECO:0000256" key="7">
    <source>
        <dbReference type="ARBA" id="ARBA00023145"/>
    </source>
</evidence>
<dbReference type="Pfam" id="PF00089">
    <property type="entry name" value="Trypsin"/>
    <property type="match status" value="1"/>
</dbReference>
<dbReference type="EMBL" id="AJVK01033261">
    <property type="status" value="NOT_ANNOTATED_CDS"/>
    <property type="molecule type" value="Genomic_DNA"/>
</dbReference>
<dbReference type="GO" id="GO:0006508">
    <property type="term" value="P:proteolysis"/>
    <property type="evidence" value="ECO:0007669"/>
    <property type="project" value="UniProtKB-KW"/>
</dbReference>
<dbReference type="Proteomes" id="UP000092462">
    <property type="component" value="Unassembled WGS sequence"/>
</dbReference>
<dbReference type="InterPro" id="IPR051333">
    <property type="entry name" value="CLIP_Serine_Protease"/>
</dbReference>
<dbReference type="CDD" id="cd00190">
    <property type="entry name" value="Tryp_SPc"/>
    <property type="match status" value="1"/>
</dbReference>
<dbReference type="PROSITE" id="PS50240">
    <property type="entry name" value="TRYPSIN_DOM"/>
    <property type="match status" value="1"/>
</dbReference>
<name>A0A1B0GPA4_PHLPP</name>
<comment type="subcellular location">
    <subcellularLocation>
        <location evidence="1">Secreted</location>
    </subcellularLocation>
</comment>
<keyword evidence="8" id="KW-1015">Disulfide bond</keyword>
<keyword evidence="3" id="KW-0645">Protease</keyword>
<dbReference type="GO" id="GO:0005576">
    <property type="term" value="C:extracellular region"/>
    <property type="evidence" value="ECO:0007669"/>
    <property type="project" value="UniProtKB-SubCell"/>
</dbReference>
<dbReference type="VEuPathDB" id="VectorBase:PPAPM1_000068"/>
<proteinExistence type="inferred from homology"/>
<evidence type="ECO:0000256" key="1">
    <source>
        <dbReference type="ARBA" id="ARBA00004613"/>
    </source>
</evidence>
<evidence type="ECO:0000256" key="5">
    <source>
        <dbReference type="ARBA" id="ARBA00022801"/>
    </source>
</evidence>
<dbReference type="InterPro" id="IPR009003">
    <property type="entry name" value="Peptidase_S1_PA"/>
</dbReference>
<evidence type="ECO:0000256" key="2">
    <source>
        <dbReference type="ARBA" id="ARBA00022525"/>
    </source>
</evidence>
<dbReference type="AlphaFoldDB" id="A0A1B0GPA4"/>
<evidence type="ECO:0000256" key="3">
    <source>
        <dbReference type="ARBA" id="ARBA00022670"/>
    </source>
</evidence>
<dbReference type="InterPro" id="IPR001254">
    <property type="entry name" value="Trypsin_dom"/>
</dbReference>
<keyword evidence="5" id="KW-0378">Hydrolase</keyword>
<sequence>MVDNGGCSDKYVYTQTKPGGHCFLPSQIKHEGLITFGTGVRPGDFPWHAAIYHMNWLQRSYKCGGTIINSYTVLTAAHCVYESFSLIAAERIIVQIGKHNFHMADDFTRERQVFKIIPHPSYNTSLLLDDIALLRLSREINYSDYIQPICLWNPNTKLSEKNLGVAVGWGHTENDTISDVLRYVELPVVSTITCLMSDRDFFGTFLTDKNFCAGYLNGTNVCSGDSGGSLAYEDEKKVWRIRGIISLSVRRRNSEICNPKHYVIFTDVAKYLSWIRQESFQ</sequence>
<evidence type="ECO:0000256" key="6">
    <source>
        <dbReference type="ARBA" id="ARBA00022825"/>
    </source>
</evidence>
<keyword evidence="6" id="KW-0720">Serine protease</keyword>
<accession>A0A1B0GPA4</accession>
<dbReference type="InterPro" id="IPR033116">
    <property type="entry name" value="TRYPSIN_SER"/>
</dbReference>
<protein>
    <submittedName>
        <fullName evidence="10">Uncharacterized protein</fullName>
    </submittedName>
</protein>
<comment type="similarity">
    <text evidence="9">Belongs to the peptidase S1 family. CLIP subfamily.</text>
</comment>
<dbReference type="PANTHER" id="PTHR24260">
    <property type="match status" value="1"/>
</dbReference>
<evidence type="ECO:0000256" key="4">
    <source>
        <dbReference type="ARBA" id="ARBA00022729"/>
    </source>
</evidence>
<dbReference type="PANTHER" id="PTHR24260:SF136">
    <property type="entry name" value="GH08193P-RELATED"/>
    <property type="match status" value="1"/>
</dbReference>